<dbReference type="OrthoDB" id="10021907at2759"/>
<dbReference type="PANTHER" id="PTHR13943:SF77">
    <property type="entry name" value="LRAT DOMAIN-CONTAINING PROTEIN"/>
    <property type="match status" value="1"/>
</dbReference>
<reference evidence="8" key="1">
    <citation type="submission" date="2025-08" db="UniProtKB">
        <authorList>
            <consortium name="RefSeq"/>
        </authorList>
    </citation>
    <scope>IDENTIFICATION</scope>
    <source>
        <tissue evidence="8">Gonad</tissue>
    </source>
</reference>
<evidence type="ECO:0000256" key="1">
    <source>
        <dbReference type="ARBA" id="ARBA00007824"/>
    </source>
</evidence>
<dbReference type="InterPro" id="IPR051496">
    <property type="entry name" value="H-rev107_PLA/AT"/>
</dbReference>
<proteinExistence type="inferred from homology"/>
<accession>A0A6P4ZLT9</accession>
<protein>
    <submittedName>
        <fullName evidence="8">Phospholipid-metabolizing enzyme A-C1-like</fullName>
    </submittedName>
</protein>
<keyword evidence="5" id="KW-0472">Membrane</keyword>
<dbReference type="GO" id="GO:0008970">
    <property type="term" value="F:phospholipase A1 activity"/>
    <property type="evidence" value="ECO:0007669"/>
    <property type="project" value="TreeGrafter"/>
</dbReference>
<name>A0A6P4ZLT9_BRABE</name>
<keyword evidence="7" id="KW-1185">Reference proteome</keyword>
<comment type="similarity">
    <text evidence="1">Belongs to the H-rev107 family.</text>
</comment>
<evidence type="ECO:0000313" key="8">
    <source>
        <dbReference type="RefSeq" id="XP_019642160.1"/>
    </source>
</evidence>
<dbReference type="GO" id="GO:0005737">
    <property type="term" value="C:cytoplasm"/>
    <property type="evidence" value="ECO:0007669"/>
    <property type="project" value="TreeGrafter"/>
</dbReference>
<sequence>MSSNDKMSLEAIYRHNEGVLSRCNNGDLLQFPRGRFAHWAVYVGGGHVVHRTGNNNDRGGILSSLSSKSPSGVILDKAEIREDSFWDVVGDTPAKINNYRDKTRVALSGPEIVERARKNVGEVGYNVLWKNCEHFATWCRYGEEYSKQANTAAAASVGVFFPLIIPFGIGWIVKRITDKNNYQRRPSWQERSEVYELTTMA</sequence>
<evidence type="ECO:0000256" key="5">
    <source>
        <dbReference type="SAM" id="Phobius"/>
    </source>
</evidence>
<dbReference type="Pfam" id="PF04970">
    <property type="entry name" value="LRAT"/>
    <property type="match status" value="1"/>
</dbReference>
<dbReference type="GO" id="GO:0070292">
    <property type="term" value="P:N-acylphosphatidylethanolamine metabolic process"/>
    <property type="evidence" value="ECO:0007669"/>
    <property type="project" value="TreeGrafter"/>
</dbReference>
<evidence type="ECO:0000259" key="6">
    <source>
        <dbReference type="PROSITE" id="PS51934"/>
    </source>
</evidence>
<dbReference type="PROSITE" id="PS51934">
    <property type="entry name" value="LRAT"/>
    <property type="match status" value="1"/>
</dbReference>
<dbReference type="Gene3D" id="3.90.1720.10">
    <property type="entry name" value="endopeptidase domain like (from Nostoc punctiforme)"/>
    <property type="match status" value="1"/>
</dbReference>
<dbReference type="Proteomes" id="UP000515135">
    <property type="component" value="Unplaced"/>
</dbReference>
<evidence type="ECO:0000256" key="2">
    <source>
        <dbReference type="ARBA" id="ARBA00022679"/>
    </source>
</evidence>
<dbReference type="AlphaFoldDB" id="A0A6P4ZLT9"/>
<dbReference type="InterPro" id="IPR007053">
    <property type="entry name" value="LRAT_dom"/>
</dbReference>
<keyword evidence="5" id="KW-1133">Transmembrane helix</keyword>
<feature type="domain" description="LRAT" evidence="6">
    <location>
        <begin position="28"/>
        <end position="148"/>
    </location>
</feature>
<dbReference type="GO" id="GO:0016410">
    <property type="term" value="F:N-acyltransferase activity"/>
    <property type="evidence" value="ECO:0007669"/>
    <property type="project" value="TreeGrafter"/>
</dbReference>
<organism evidence="7 8">
    <name type="scientific">Branchiostoma belcheri</name>
    <name type="common">Amphioxus</name>
    <dbReference type="NCBI Taxonomy" id="7741"/>
    <lineage>
        <taxon>Eukaryota</taxon>
        <taxon>Metazoa</taxon>
        <taxon>Chordata</taxon>
        <taxon>Cephalochordata</taxon>
        <taxon>Leptocardii</taxon>
        <taxon>Amphioxiformes</taxon>
        <taxon>Branchiostomatidae</taxon>
        <taxon>Branchiostoma</taxon>
    </lineage>
</organism>
<evidence type="ECO:0000256" key="4">
    <source>
        <dbReference type="ARBA" id="ARBA00023098"/>
    </source>
</evidence>
<keyword evidence="4" id="KW-0443">Lipid metabolism</keyword>
<evidence type="ECO:0000313" key="7">
    <source>
        <dbReference type="Proteomes" id="UP000515135"/>
    </source>
</evidence>
<dbReference type="KEGG" id="bbel:109483562"/>
<evidence type="ECO:0000256" key="3">
    <source>
        <dbReference type="ARBA" id="ARBA00022801"/>
    </source>
</evidence>
<dbReference type="GeneID" id="109483562"/>
<keyword evidence="5" id="KW-0812">Transmembrane</keyword>
<dbReference type="RefSeq" id="XP_019642160.1">
    <property type="nucleotide sequence ID" value="XM_019786601.1"/>
</dbReference>
<gene>
    <name evidence="8" type="primary">LOC109483562</name>
</gene>
<feature type="transmembrane region" description="Helical" evidence="5">
    <location>
        <begin position="152"/>
        <end position="173"/>
    </location>
</feature>
<keyword evidence="2" id="KW-0808">Transferase</keyword>
<dbReference type="GO" id="GO:0004623">
    <property type="term" value="F:phospholipase A2 activity"/>
    <property type="evidence" value="ECO:0007669"/>
    <property type="project" value="TreeGrafter"/>
</dbReference>
<dbReference type="PANTHER" id="PTHR13943">
    <property type="entry name" value="HRAS-LIKE SUPPRESSOR - RELATED"/>
    <property type="match status" value="1"/>
</dbReference>
<keyword evidence="3" id="KW-0378">Hydrolase</keyword>